<sequence length="88" mass="8870">MSRVIIALAVLGTLSACGGSTDGTYVEGSEAIVNRKGNMVTGKAGPAWTDAEIASNAYGAICGPGQTVSNLQITRTEDGSAKFSATCQ</sequence>
<evidence type="ECO:0000256" key="1">
    <source>
        <dbReference type="SAM" id="SignalP"/>
    </source>
</evidence>
<protein>
    <recommendedName>
        <fullName evidence="4">Lipoprotein</fullName>
    </recommendedName>
</protein>
<keyword evidence="1" id="KW-0732">Signal</keyword>
<dbReference type="RefSeq" id="WP_212701359.1">
    <property type="nucleotide sequence ID" value="NZ_JADMKU010000010.1"/>
</dbReference>
<keyword evidence="3" id="KW-1185">Reference proteome</keyword>
<dbReference type="EMBL" id="JADMKU010000010">
    <property type="protein sequence ID" value="MBR9651839.1"/>
    <property type="molecule type" value="Genomic_DNA"/>
</dbReference>
<accession>A0ABS5HSF9</accession>
<evidence type="ECO:0000313" key="3">
    <source>
        <dbReference type="Proteomes" id="UP001195941"/>
    </source>
</evidence>
<name>A0ABS5HSF9_9RHOB</name>
<evidence type="ECO:0000313" key="2">
    <source>
        <dbReference type="EMBL" id="MBR9651839.1"/>
    </source>
</evidence>
<gene>
    <name evidence="2" type="ORF">IT775_11980</name>
</gene>
<feature type="signal peptide" evidence="1">
    <location>
        <begin position="1"/>
        <end position="18"/>
    </location>
</feature>
<dbReference type="Proteomes" id="UP001195941">
    <property type="component" value="Unassembled WGS sequence"/>
</dbReference>
<proteinExistence type="predicted"/>
<dbReference type="PROSITE" id="PS51257">
    <property type="entry name" value="PROKAR_LIPOPROTEIN"/>
    <property type="match status" value="1"/>
</dbReference>
<organism evidence="2 3">
    <name type="scientific">Thalassovita aquimarina</name>
    <dbReference type="NCBI Taxonomy" id="2785917"/>
    <lineage>
        <taxon>Bacteria</taxon>
        <taxon>Pseudomonadati</taxon>
        <taxon>Pseudomonadota</taxon>
        <taxon>Alphaproteobacteria</taxon>
        <taxon>Rhodobacterales</taxon>
        <taxon>Roseobacteraceae</taxon>
        <taxon>Thalassovita</taxon>
    </lineage>
</organism>
<comment type="caution">
    <text evidence="2">The sequence shown here is derived from an EMBL/GenBank/DDBJ whole genome shotgun (WGS) entry which is preliminary data.</text>
</comment>
<reference evidence="2 3" key="1">
    <citation type="journal article" date="2021" name="Arch. Microbiol.">
        <title>Thalassobius aquimarinus sp. nov., isolated from the Sea of Japan seashore.</title>
        <authorList>
            <person name="Kurilenko V.V."/>
            <person name="Romanenko L.A."/>
            <person name="Chernysheva N.Y."/>
            <person name="Velansky P.V."/>
            <person name="Tekutyeva L.A."/>
            <person name="Isaeva M.P."/>
            <person name="Mikhailov V.V."/>
        </authorList>
    </citation>
    <scope>NUCLEOTIDE SEQUENCE [LARGE SCALE GENOMIC DNA]</scope>
    <source>
        <strain evidence="2 3">KMM 8518</strain>
    </source>
</reference>
<feature type="chain" id="PRO_5045210507" description="Lipoprotein" evidence="1">
    <location>
        <begin position="19"/>
        <end position="88"/>
    </location>
</feature>
<evidence type="ECO:0008006" key="4">
    <source>
        <dbReference type="Google" id="ProtNLM"/>
    </source>
</evidence>